<dbReference type="Proteomes" id="UP001301140">
    <property type="component" value="Unassembled WGS sequence"/>
</dbReference>
<keyword evidence="5" id="KW-1185">Reference proteome</keyword>
<gene>
    <name evidence="4" type="ORF">PZ740_09905</name>
</gene>
<feature type="region of interest" description="Disordered" evidence="1">
    <location>
        <begin position="405"/>
        <end position="428"/>
    </location>
</feature>
<dbReference type="SUPFAM" id="SSF50346">
    <property type="entry name" value="PRC-barrel domain"/>
    <property type="match status" value="1"/>
</dbReference>
<feature type="compositionally biased region" description="Polar residues" evidence="1">
    <location>
        <begin position="167"/>
        <end position="177"/>
    </location>
</feature>
<dbReference type="Gene3D" id="2.30.30.240">
    <property type="entry name" value="PRC-barrel domain"/>
    <property type="match status" value="1"/>
</dbReference>
<comment type="caution">
    <text evidence="4">The sequence shown here is derived from an EMBL/GenBank/DDBJ whole genome shotgun (WGS) entry which is preliminary data.</text>
</comment>
<feature type="signal peptide" evidence="2">
    <location>
        <begin position="1"/>
        <end position="22"/>
    </location>
</feature>
<protein>
    <submittedName>
        <fullName evidence="4">PRC-barrel domain-containing protein</fullName>
    </submittedName>
</protein>
<keyword evidence="2" id="KW-0732">Signal</keyword>
<accession>A0AAP3XRJ7</accession>
<proteinExistence type="predicted"/>
<evidence type="ECO:0000259" key="3">
    <source>
        <dbReference type="Pfam" id="PF05239"/>
    </source>
</evidence>
<sequence>MPRNLLATTAMMLALAVPAAVAAQQNTTAAAQQTQQQTQAASQQVLQSLEGAEQTLEQALSKLEQGGEQAMQEASEALANARSTLDSLDSPDNDQTFGKARDELKNAEQAIVDKDAEKAVSSVEQAHKSVGELRQRVQQSASGQGGDALRLVVKSPAPEVEVDRQQAKVQVDQSQPRVQVKQPDPQVTVTQPKPQVDVDVTVPKAQVEVKQPDPQVQVTQRQPQVDVKQPAPQVSVQQPEPQVEIERGKPQINVTQADPQVTVQQADPKVQVEQGKPQVEVKQADQQADVNVDVKRAETDTSQPMQQQAQTGSSAQDATKTLAREAQPSAEPRMSMAQLEDMVGKNVVGADGKEIGEVHDVLIGPDGEAMSVIVERGGFLGLGESLYEIRWDQIELRGDALTTSMTEDEVKQAPKFDYSGSETRIRKD</sequence>
<feature type="compositionally biased region" description="Low complexity" evidence="1">
    <location>
        <begin position="212"/>
        <end position="242"/>
    </location>
</feature>
<organism evidence="4 5">
    <name type="scientific">Marinimicrococcus flavescens</name>
    <dbReference type="NCBI Taxonomy" id="3031815"/>
    <lineage>
        <taxon>Bacteria</taxon>
        <taxon>Pseudomonadati</taxon>
        <taxon>Pseudomonadota</taxon>
        <taxon>Alphaproteobacteria</taxon>
        <taxon>Geminicoccales</taxon>
        <taxon>Geminicoccaceae</taxon>
        <taxon>Marinimicrococcus</taxon>
    </lineage>
</organism>
<dbReference type="InterPro" id="IPR011033">
    <property type="entry name" value="PRC_barrel-like_sf"/>
</dbReference>
<dbReference type="InterPro" id="IPR027275">
    <property type="entry name" value="PRC-brl_dom"/>
</dbReference>
<feature type="compositionally biased region" description="Polar residues" evidence="1">
    <location>
        <begin position="252"/>
        <end position="265"/>
    </location>
</feature>
<feature type="region of interest" description="Disordered" evidence="1">
    <location>
        <begin position="208"/>
        <end position="338"/>
    </location>
</feature>
<dbReference type="EMBL" id="JARGEQ010000092">
    <property type="protein sequence ID" value="MDF1586694.1"/>
    <property type="molecule type" value="Genomic_DNA"/>
</dbReference>
<feature type="domain" description="PRC-barrel" evidence="3">
    <location>
        <begin position="337"/>
        <end position="407"/>
    </location>
</feature>
<feature type="region of interest" description="Disordered" evidence="1">
    <location>
        <begin position="64"/>
        <end position="98"/>
    </location>
</feature>
<reference evidence="4 5" key="1">
    <citation type="submission" date="2023-03" db="EMBL/GenBank/DDBJ databases">
        <title>YIM 152171 draft genome.</title>
        <authorList>
            <person name="Yang Z."/>
        </authorList>
    </citation>
    <scope>NUCLEOTIDE SEQUENCE [LARGE SCALE GENOMIC DNA]</scope>
    <source>
        <strain evidence="4 5">YIM 152171</strain>
    </source>
</reference>
<dbReference type="RefSeq" id="WP_327789112.1">
    <property type="nucleotide sequence ID" value="NZ_JARGEQ010000092.1"/>
</dbReference>
<feature type="chain" id="PRO_5043042671" evidence="2">
    <location>
        <begin position="23"/>
        <end position="428"/>
    </location>
</feature>
<evidence type="ECO:0000256" key="1">
    <source>
        <dbReference type="SAM" id="MobiDB-lite"/>
    </source>
</evidence>
<dbReference type="PANTHER" id="PTHR36505:SF1">
    <property type="entry name" value="BLR1072 PROTEIN"/>
    <property type="match status" value="1"/>
</dbReference>
<evidence type="ECO:0000256" key="2">
    <source>
        <dbReference type="SAM" id="SignalP"/>
    </source>
</evidence>
<feature type="region of interest" description="Disordered" evidence="1">
    <location>
        <begin position="116"/>
        <end position="148"/>
    </location>
</feature>
<feature type="compositionally biased region" description="Polar residues" evidence="1">
    <location>
        <begin position="300"/>
        <end position="319"/>
    </location>
</feature>
<dbReference type="PANTHER" id="PTHR36505">
    <property type="entry name" value="BLR1072 PROTEIN"/>
    <property type="match status" value="1"/>
</dbReference>
<feature type="compositionally biased region" description="Basic and acidic residues" evidence="1">
    <location>
        <begin position="125"/>
        <end position="135"/>
    </location>
</feature>
<feature type="region of interest" description="Disordered" evidence="1">
    <location>
        <begin position="161"/>
        <end position="195"/>
    </location>
</feature>
<dbReference type="AlphaFoldDB" id="A0AAP3XRJ7"/>
<name>A0AAP3XRJ7_9PROT</name>
<evidence type="ECO:0000313" key="5">
    <source>
        <dbReference type="Proteomes" id="UP001301140"/>
    </source>
</evidence>
<evidence type="ECO:0000313" key="4">
    <source>
        <dbReference type="EMBL" id="MDF1586694.1"/>
    </source>
</evidence>
<dbReference type="Pfam" id="PF05239">
    <property type="entry name" value="PRC"/>
    <property type="match status" value="1"/>
</dbReference>